<organism evidence="1 2">
    <name type="scientific">Cupriavidus pauculus</name>
    <dbReference type="NCBI Taxonomy" id="82633"/>
    <lineage>
        <taxon>Bacteria</taxon>
        <taxon>Pseudomonadati</taxon>
        <taxon>Pseudomonadota</taxon>
        <taxon>Betaproteobacteria</taxon>
        <taxon>Burkholderiales</taxon>
        <taxon>Burkholderiaceae</taxon>
        <taxon>Cupriavidus</taxon>
    </lineage>
</organism>
<keyword evidence="1" id="KW-0614">Plasmid</keyword>
<protein>
    <submittedName>
        <fullName evidence="1">Uncharacterized protein</fullName>
    </submittedName>
</protein>
<dbReference type="RefSeq" id="WP_017512993.1">
    <property type="nucleotide sequence ID" value="NZ_CP033968.1"/>
</dbReference>
<dbReference type="EMBL" id="CP033968">
    <property type="protein sequence ID" value="AZG12003.1"/>
    <property type="molecule type" value="Genomic_DNA"/>
</dbReference>
<reference evidence="2" key="1">
    <citation type="submission" date="2018-11" db="EMBL/GenBank/DDBJ databases">
        <title>FDA dAtabase for Regulatory Grade micrObial Sequences (FDA-ARGOS): Supporting development and validation of Infectious Disease Dx tests.</title>
        <authorList>
            <person name="Goldberg B."/>
            <person name="Campos J."/>
            <person name="Tallon L."/>
            <person name="Sadzewicz L."/>
            <person name="Zhao X."/>
            <person name="Vavikolanu K."/>
            <person name="Mehta A."/>
            <person name="Aluvathingal J."/>
            <person name="Nadendla S."/>
            <person name="Geyer C."/>
            <person name="Nandy P."/>
            <person name="Yan Y."/>
            <person name="Sichtig H."/>
        </authorList>
    </citation>
    <scope>NUCLEOTIDE SEQUENCE [LARGE SCALE GENOMIC DNA]</scope>
    <source>
        <strain evidence="2">FDAARGOS_614</strain>
        <plasmid evidence="2">unnamed1</plasmid>
    </source>
</reference>
<dbReference type="GeneID" id="60825090"/>
<gene>
    <name evidence="1" type="ORF">EHF44_00520</name>
</gene>
<name>A0A3G8GUW6_9BURK</name>
<sequence length="90" mass="9903">MTAKAKAGMHQNARLPGAKPVAQRIANAEENFVETVQEITGCTREEAFRALNSMRKLKVVKLDVAIGRYIAKHGAYMDASALRQAIAYQL</sequence>
<dbReference type="OrthoDB" id="9107559at2"/>
<dbReference type="AlphaFoldDB" id="A0A3G8GUW6"/>
<accession>A0A3G8GUW6</accession>
<dbReference type="Proteomes" id="UP000270411">
    <property type="component" value="Plasmid unnamed1"/>
</dbReference>
<evidence type="ECO:0000313" key="2">
    <source>
        <dbReference type="Proteomes" id="UP000270411"/>
    </source>
</evidence>
<dbReference type="KEGG" id="cpau:EHF44_00520"/>
<evidence type="ECO:0000313" key="1">
    <source>
        <dbReference type="EMBL" id="AZG12003.1"/>
    </source>
</evidence>
<proteinExistence type="predicted"/>
<geneLocation type="plasmid" evidence="1">
    <name>unnamed1</name>
</geneLocation>